<proteinExistence type="predicted"/>
<dbReference type="EMBL" id="JAENHP010000036">
    <property type="protein sequence ID" value="MBM2623502.1"/>
    <property type="molecule type" value="Genomic_DNA"/>
</dbReference>
<evidence type="ECO:0000313" key="2">
    <source>
        <dbReference type="EMBL" id="MBM2623502.1"/>
    </source>
</evidence>
<dbReference type="Pfam" id="PF12770">
    <property type="entry name" value="CHAT"/>
    <property type="match status" value="1"/>
</dbReference>
<dbReference type="RefSeq" id="WP_203383845.1">
    <property type="nucleotide sequence ID" value="NZ_JAENHP010000036.1"/>
</dbReference>
<comment type="caution">
    <text evidence="2">The sequence shown here is derived from an EMBL/GenBank/DDBJ whole genome shotgun (WGS) entry which is preliminary data.</text>
</comment>
<feature type="domain" description="CHAT" evidence="1">
    <location>
        <begin position="604"/>
        <end position="830"/>
    </location>
</feature>
<name>A0ABS2AUG6_9ACTN</name>
<evidence type="ECO:0000313" key="3">
    <source>
        <dbReference type="Proteomes" id="UP000632138"/>
    </source>
</evidence>
<evidence type="ECO:0000259" key="1">
    <source>
        <dbReference type="Pfam" id="PF12770"/>
    </source>
</evidence>
<accession>A0ABS2AUG6</accession>
<reference evidence="2 3" key="1">
    <citation type="submission" date="2021-01" db="EMBL/GenBank/DDBJ databases">
        <title>Actinoplanes sp. nov. LDG1-06 isolated from lichen.</title>
        <authorList>
            <person name="Saeng-In P."/>
            <person name="Phongsopitanun W."/>
            <person name="Kanchanasin P."/>
            <person name="Yuki M."/>
            <person name="Kudo T."/>
            <person name="Ohkuma M."/>
            <person name="Tanasupawat S."/>
        </authorList>
    </citation>
    <scope>NUCLEOTIDE SEQUENCE [LARGE SCALE GENOMIC DNA]</scope>
    <source>
        <strain evidence="2 3">LDG1-06</strain>
    </source>
</reference>
<protein>
    <submittedName>
        <fullName evidence="2">CHAT domain-containing protein</fullName>
    </submittedName>
</protein>
<sequence length="851" mass="89514">MNAGEALLAMALSRPVEALAEADRLIRSRPGAAPASYAHQARAIVLRDAGQFAEAIAAARRALRLAGDPERAVDVRATLGVALVMAGRTTAGLAELDAAAGASRGPVAGRVLMRRGFELHGLGRRAEALADLNRAIVLLHRAGDEIWEARARTARFLVHSAAGRAPRAVRDLDLAERIYAAAGQELELVTVVQNRAEVARQSGDLPGALARLDEAARRYAALGVHWPDLVFDRCDLLLAAGLADEALAEADAGIPLLPERSSDRAELLFAAARAAQAAGRPAEAAARARDAHDLFRLQGRPWWTARAAFVLAQARHDLDPADPRLPADACRIADRLGELRAEEAPAAHLLAGRIAAGAGQAAVAERYLAYTARFRRRGQPQGWLAQALRAGTQGRTTAALNAARRGLAAVAVLQSRLGAVELRAYAARPGAELAAIGQRHAIARGDPRNLLLWTEMRRASALSTVTSRSPVGREFSADLAALREVMNRLDTARATGGRAGPIEEERRRLEAAIRERARHLGGDGASPPPPTADEILDRLGDQVLVELAAVDGELHAVTARPGRIRLHRVGPLARAVREVEFARFQLRRLAHGRPPPGALDRLAEAGRLLQTALLGPAAADLGDGPVLIAPPSLLHGVPWGMLPALRRRPWSATPSAAALLDTRRRAPRGRRVVIVVGPGLSASAGEAGRIAAVHPDPLLLAAGGATAPKVLAALDGAATAHIAAHGVFRADNPLFSSLRLDDGPLTVHDLSRLHRAPYRLILSSCESGAATPLAGDELLGMISVLVPLGTRSLLAASVPVNDAASAPLMADFHGALSRGRSFAEALLHGRDRAAGDPVALATAFAFTTLGV</sequence>
<dbReference type="Proteomes" id="UP000632138">
    <property type="component" value="Unassembled WGS sequence"/>
</dbReference>
<keyword evidence="3" id="KW-1185">Reference proteome</keyword>
<dbReference type="SMART" id="SM00028">
    <property type="entry name" value="TPR"/>
    <property type="match status" value="2"/>
</dbReference>
<dbReference type="InterPro" id="IPR019734">
    <property type="entry name" value="TPR_rpt"/>
</dbReference>
<dbReference type="InterPro" id="IPR011990">
    <property type="entry name" value="TPR-like_helical_dom_sf"/>
</dbReference>
<dbReference type="Gene3D" id="1.25.40.10">
    <property type="entry name" value="Tetratricopeptide repeat domain"/>
    <property type="match status" value="2"/>
</dbReference>
<gene>
    <name evidence="2" type="ORF">JIG36_49215</name>
</gene>
<organism evidence="2 3">
    <name type="scientific">Paractinoplanes ovalisporus</name>
    <dbReference type="NCBI Taxonomy" id="2810368"/>
    <lineage>
        <taxon>Bacteria</taxon>
        <taxon>Bacillati</taxon>
        <taxon>Actinomycetota</taxon>
        <taxon>Actinomycetes</taxon>
        <taxon>Micromonosporales</taxon>
        <taxon>Micromonosporaceae</taxon>
        <taxon>Paractinoplanes</taxon>
    </lineage>
</organism>
<dbReference type="InterPro" id="IPR024983">
    <property type="entry name" value="CHAT_dom"/>
</dbReference>
<dbReference type="SUPFAM" id="SSF48452">
    <property type="entry name" value="TPR-like"/>
    <property type="match status" value="1"/>
</dbReference>